<dbReference type="GeneID" id="68096973"/>
<sequence>MSSPSLWQILFKRANSNHVLHHNSIGFYRKLKQKCEDWIHNNIWNRMLNLSSIYKTQVMLGNVESMENGKYENQVMRERLLFYQKQKRMLLRTAKEQYKQEVLMDELARINFEIFNEIDMNLRSRKKTLRARVEFWKLFFKYLFAKKQQPLLLHAELSEYDKYKIEK</sequence>
<dbReference type="RefSeq" id="XP_044548860.1">
    <property type="nucleotide sequence ID" value="XM_044694166.1"/>
</dbReference>
<proteinExistence type="predicted"/>
<reference evidence="1 2" key="1">
    <citation type="journal article" date="2018" name="BMC Genomics">
        <title>The genome of Naegleria lovaniensis, the basis for a comparative approach to unravel pathogenicity factors of the human pathogenic amoeba N. fowleri.</title>
        <authorList>
            <person name="Liechti N."/>
            <person name="Schurch N."/>
            <person name="Bruggmann R."/>
            <person name="Wittwer M."/>
        </authorList>
    </citation>
    <scope>NUCLEOTIDE SEQUENCE [LARGE SCALE GENOMIC DNA]</scope>
    <source>
        <strain evidence="1 2">ATCC 30569</strain>
    </source>
</reference>
<dbReference type="AlphaFoldDB" id="A0AA88KP09"/>
<dbReference type="Proteomes" id="UP000816034">
    <property type="component" value="Unassembled WGS sequence"/>
</dbReference>
<evidence type="ECO:0000313" key="2">
    <source>
        <dbReference type="Proteomes" id="UP000816034"/>
    </source>
</evidence>
<protein>
    <submittedName>
        <fullName evidence="1">Uncharacterized protein</fullName>
    </submittedName>
</protein>
<dbReference type="EMBL" id="PYSW02000021">
    <property type="protein sequence ID" value="KAG2383181.1"/>
    <property type="molecule type" value="Genomic_DNA"/>
</dbReference>
<comment type="caution">
    <text evidence="1">The sequence shown here is derived from an EMBL/GenBank/DDBJ whole genome shotgun (WGS) entry which is preliminary data.</text>
</comment>
<evidence type="ECO:0000313" key="1">
    <source>
        <dbReference type="EMBL" id="KAG2383181.1"/>
    </source>
</evidence>
<accession>A0AA88KP09</accession>
<keyword evidence="2" id="KW-1185">Reference proteome</keyword>
<name>A0AA88KP09_NAELO</name>
<organism evidence="1 2">
    <name type="scientific">Naegleria lovaniensis</name>
    <name type="common">Amoeba</name>
    <dbReference type="NCBI Taxonomy" id="51637"/>
    <lineage>
        <taxon>Eukaryota</taxon>
        <taxon>Discoba</taxon>
        <taxon>Heterolobosea</taxon>
        <taxon>Tetramitia</taxon>
        <taxon>Eutetramitia</taxon>
        <taxon>Vahlkampfiidae</taxon>
        <taxon>Naegleria</taxon>
    </lineage>
</organism>
<gene>
    <name evidence="1" type="ORF">C9374_004518</name>
</gene>